<dbReference type="PANTHER" id="PTHR24320:SF227">
    <property type="entry name" value="RETINOL DEHYDROGENASE 11"/>
    <property type="match status" value="1"/>
</dbReference>
<dbReference type="InterPro" id="IPR002347">
    <property type="entry name" value="SDR_fam"/>
</dbReference>
<accession>A0AAE0GJY1</accession>
<evidence type="ECO:0000256" key="2">
    <source>
        <dbReference type="ARBA" id="ARBA00023002"/>
    </source>
</evidence>
<evidence type="ECO:0000256" key="3">
    <source>
        <dbReference type="SAM" id="SignalP"/>
    </source>
</evidence>
<organism evidence="4 5">
    <name type="scientific">Cymbomonas tetramitiformis</name>
    <dbReference type="NCBI Taxonomy" id="36881"/>
    <lineage>
        <taxon>Eukaryota</taxon>
        <taxon>Viridiplantae</taxon>
        <taxon>Chlorophyta</taxon>
        <taxon>Pyramimonadophyceae</taxon>
        <taxon>Pyramimonadales</taxon>
        <taxon>Pyramimonadaceae</taxon>
        <taxon>Cymbomonas</taxon>
    </lineage>
</organism>
<feature type="chain" id="PRO_5042113839" evidence="3">
    <location>
        <begin position="22"/>
        <end position="180"/>
    </location>
</feature>
<reference evidence="4 5" key="1">
    <citation type="journal article" date="2015" name="Genome Biol. Evol.">
        <title>Comparative Genomics of a Bacterivorous Green Alga Reveals Evolutionary Causalities and Consequences of Phago-Mixotrophic Mode of Nutrition.</title>
        <authorList>
            <person name="Burns J.A."/>
            <person name="Paasch A."/>
            <person name="Narechania A."/>
            <person name="Kim E."/>
        </authorList>
    </citation>
    <scope>NUCLEOTIDE SEQUENCE [LARGE SCALE GENOMIC DNA]</scope>
    <source>
        <strain evidence="4 5">PLY_AMNH</strain>
    </source>
</reference>
<dbReference type="PANTHER" id="PTHR24320">
    <property type="entry name" value="RETINOL DEHYDROGENASE"/>
    <property type="match status" value="1"/>
</dbReference>
<gene>
    <name evidence="4" type="ORF">CYMTET_13289</name>
</gene>
<name>A0AAE0GJY1_9CHLO</name>
<comment type="similarity">
    <text evidence="1">Belongs to the short-chain dehydrogenases/reductases (SDR) family.</text>
</comment>
<protein>
    <submittedName>
        <fullName evidence="4">Uncharacterized protein</fullName>
    </submittedName>
</protein>
<keyword evidence="3" id="KW-0732">Signal</keyword>
<dbReference type="InterPro" id="IPR036291">
    <property type="entry name" value="NAD(P)-bd_dom_sf"/>
</dbReference>
<feature type="signal peptide" evidence="3">
    <location>
        <begin position="1"/>
        <end position="21"/>
    </location>
</feature>
<dbReference type="GO" id="GO:0016491">
    <property type="term" value="F:oxidoreductase activity"/>
    <property type="evidence" value="ECO:0007669"/>
    <property type="project" value="UniProtKB-KW"/>
</dbReference>
<keyword evidence="2" id="KW-0560">Oxidoreductase</keyword>
<sequence>MAEWLIHLIWSHLRAWRSCRGVRDTELQNATPCVPPSDQRSLGRLSAVAVVTGASSGVGAACAKFLAQTGYRVIMACRDMKAGESVAADIQHGFPRFDVEVVHLDLCALQSIDAFVKHVQTIVAENAEQKDYKFGGYIFRLIEDHELVGHLSKESRTTISTVGTSQSIAGHQLGGHHSKH</sequence>
<evidence type="ECO:0000313" key="4">
    <source>
        <dbReference type="EMBL" id="KAK3278796.1"/>
    </source>
</evidence>
<dbReference type="Proteomes" id="UP001190700">
    <property type="component" value="Unassembled WGS sequence"/>
</dbReference>
<dbReference type="Pfam" id="PF00106">
    <property type="entry name" value="adh_short"/>
    <property type="match status" value="1"/>
</dbReference>
<keyword evidence="5" id="KW-1185">Reference proteome</keyword>
<dbReference type="Gene3D" id="3.40.50.720">
    <property type="entry name" value="NAD(P)-binding Rossmann-like Domain"/>
    <property type="match status" value="1"/>
</dbReference>
<evidence type="ECO:0000313" key="5">
    <source>
        <dbReference type="Proteomes" id="UP001190700"/>
    </source>
</evidence>
<dbReference type="SUPFAM" id="SSF51735">
    <property type="entry name" value="NAD(P)-binding Rossmann-fold domains"/>
    <property type="match status" value="1"/>
</dbReference>
<dbReference type="EMBL" id="LGRX02005277">
    <property type="protein sequence ID" value="KAK3278796.1"/>
    <property type="molecule type" value="Genomic_DNA"/>
</dbReference>
<proteinExistence type="inferred from homology"/>
<evidence type="ECO:0000256" key="1">
    <source>
        <dbReference type="ARBA" id="ARBA00006484"/>
    </source>
</evidence>
<comment type="caution">
    <text evidence="4">The sequence shown here is derived from an EMBL/GenBank/DDBJ whole genome shotgun (WGS) entry which is preliminary data.</text>
</comment>
<dbReference type="AlphaFoldDB" id="A0AAE0GJY1"/>